<organism evidence="2 3">
    <name type="scientific">Leptospira kirschneri serovar Pomona</name>
    <dbReference type="NCBI Taxonomy" id="561005"/>
    <lineage>
        <taxon>Bacteria</taxon>
        <taxon>Pseudomonadati</taxon>
        <taxon>Spirochaetota</taxon>
        <taxon>Spirochaetia</taxon>
        <taxon>Leptospirales</taxon>
        <taxon>Leptospiraceae</taxon>
        <taxon>Leptospira</taxon>
    </lineage>
</organism>
<dbReference type="Pfam" id="PF01551">
    <property type="entry name" value="Peptidase_M23"/>
    <property type="match status" value="1"/>
</dbReference>
<proteinExistence type="predicted"/>
<evidence type="ECO:0000313" key="2">
    <source>
        <dbReference type="EMBL" id="OOV46829.1"/>
    </source>
</evidence>
<dbReference type="AlphaFoldDB" id="A0A1T1E140"/>
<feature type="domain" description="M23ase beta-sheet core" evidence="1">
    <location>
        <begin position="155"/>
        <end position="251"/>
    </location>
</feature>
<dbReference type="PANTHER" id="PTHR21666:SF270">
    <property type="entry name" value="MUREIN HYDROLASE ACTIVATOR ENVC"/>
    <property type="match status" value="1"/>
</dbReference>
<accession>A0A1T1E140</accession>
<dbReference type="InterPro" id="IPR011055">
    <property type="entry name" value="Dup_hybrid_motif"/>
</dbReference>
<dbReference type="PANTHER" id="PTHR21666">
    <property type="entry name" value="PEPTIDASE-RELATED"/>
    <property type="match status" value="1"/>
</dbReference>
<gene>
    <name evidence="2" type="ORF">B1J93_02960</name>
</gene>
<dbReference type="GO" id="GO:0004222">
    <property type="term" value="F:metalloendopeptidase activity"/>
    <property type="evidence" value="ECO:0007669"/>
    <property type="project" value="TreeGrafter"/>
</dbReference>
<dbReference type="EMBL" id="MVIT01000040">
    <property type="protein sequence ID" value="OOV46829.1"/>
    <property type="molecule type" value="Genomic_DNA"/>
</dbReference>
<evidence type="ECO:0000313" key="3">
    <source>
        <dbReference type="Proteomes" id="UP000191008"/>
    </source>
</evidence>
<dbReference type="InterPro" id="IPR050570">
    <property type="entry name" value="Cell_wall_metabolism_enzyme"/>
</dbReference>
<sequence length="399" mass="45568">MQNIIFISIFISFTSYNLYADIPDLKGECKPKEWICILTRNENNKIEFYVQNRTPSGEYPFSVNFYFTSLENFESDVTLPYRFISRGSSEPKKILTISPIDIYKSSSYSSQIYVRAGDNNTPKENIVPYRLPFESTSRVGQGYKGKFTHAGTIPYALDFVLPEGSSVLAARGGLVIAKEDKYQSGGIHPSFKDKANFIQVLHKDGSIAEYAHLKYKGVFAQIGQIIQTGDKIALSGNTGFSSAPHLHFHVLRPSIDFQTLESFPTSFETDEGVLGELKTGTVYWNPSKVLPAGKIFFEEDLKICSDLVQKKLLDCEEKFNPQKRPILALEVKKPGKYDLKVEVCNPNFVCKRIDWILQPEWKSSIFYLDWNLFPEQMTGNYRIQVINDIEILKTWFVER</sequence>
<comment type="caution">
    <text evidence="2">The sequence shown here is derived from an EMBL/GenBank/DDBJ whole genome shotgun (WGS) entry which is preliminary data.</text>
</comment>
<dbReference type="Proteomes" id="UP000191008">
    <property type="component" value="Unassembled WGS sequence"/>
</dbReference>
<dbReference type="SUPFAM" id="SSF51261">
    <property type="entry name" value="Duplicated hybrid motif"/>
    <property type="match status" value="1"/>
</dbReference>
<dbReference type="RefSeq" id="WP_020766901.1">
    <property type="nucleotide sequence ID" value="NZ_MVIT01000040.1"/>
</dbReference>
<reference evidence="2 3" key="1">
    <citation type="submission" date="2017-02" db="EMBL/GenBank/DDBJ databases">
        <title>Comparative genomic analysis of Brazilian Leptospira kirschneri strains of different serogroups.</title>
        <authorList>
            <person name="Moreno L.Z."/>
            <person name="Miraglia F."/>
            <person name="Kremer F.S."/>
            <person name="Eslabao M.R."/>
            <person name="Lilenbaum W."/>
            <person name="Dellagostin O.A."/>
            <person name="Moreno A.M."/>
        </authorList>
    </citation>
    <scope>NUCLEOTIDE SEQUENCE [LARGE SCALE GENOMIC DNA]</scope>
    <source>
        <strain evidence="2 3">M110/06</strain>
    </source>
</reference>
<dbReference type="InterPro" id="IPR016047">
    <property type="entry name" value="M23ase_b-sheet_dom"/>
</dbReference>
<dbReference type="CDD" id="cd12797">
    <property type="entry name" value="M23_peptidase"/>
    <property type="match status" value="1"/>
</dbReference>
<evidence type="ECO:0000259" key="1">
    <source>
        <dbReference type="Pfam" id="PF01551"/>
    </source>
</evidence>
<name>A0A1T1E140_9LEPT</name>
<dbReference type="Gene3D" id="2.70.70.10">
    <property type="entry name" value="Glucose Permease (Domain IIA)"/>
    <property type="match status" value="1"/>
</dbReference>
<protein>
    <submittedName>
        <fullName evidence="2">Peptidase M23</fullName>
    </submittedName>
</protein>